<proteinExistence type="inferred from homology"/>
<feature type="transmembrane region" description="Helical" evidence="9">
    <location>
        <begin position="275"/>
        <end position="294"/>
    </location>
</feature>
<evidence type="ECO:0000256" key="8">
    <source>
        <dbReference type="ARBA" id="ARBA00037998"/>
    </source>
</evidence>
<feature type="transmembrane region" description="Helical" evidence="9">
    <location>
        <begin position="111"/>
        <end position="131"/>
    </location>
</feature>
<evidence type="ECO:0000313" key="11">
    <source>
        <dbReference type="Proteomes" id="UP001296873"/>
    </source>
</evidence>
<keyword evidence="5" id="KW-0029">Amino-acid transport</keyword>
<dbReference type="InterPro" id="IPR001851">
    <property type="entry name" value="ABC_transp_permease"/>
</dbReference>
<keyword evidence="7 9" id="KW-0472">Membrane</keyword>
<feature type="transmembrane region" description="Helical" evidence="9">
    <location>
        <begin position="158"/>
        <end position="177"/>
    </location>
</feature>
<feature type="transmembrane region" description="Helical" evidence="9">
    <location>
        <begin position="77"/>
        <end position="99"/>
    </location>
</feature>
<dbReference type="PANTHER" id="PTHR11795:SF442">
    <property type="entry name" value="ABC TRANSPORTER ATP-BINDING PROTEIN"/>
    <property type="match status" value="1"/>
</dbReference>
<evidence type="ECO:0008006" key="12">
    <source>
        <dbReference type="Google" id="ProtNLM"/>
    </source>
</evidence>
<gene>
    <name evidence="10" type="ORF">CKO28_12340</name>
</gene>
<evidence type="ECO:0000256" key="1">
    <source>
        <dbReference type="ARBA" id="ARBA00004651"/>
    </source>
</evidence>
<keyword evidence="3" id="KW-1003">Cell membrane</keyword>
<reference evidence="10 11" key="1">
    <citation type="journal article" date="2020" name="Microorganisms">
        <title>Osmotic Adaptation and Compatible Solute Biosynthesis of Phototrophic Bacteria as Revealed from Genome Analyses.</title>
        <authorList>
            <person name="Imhoff J.F."/>
            <person name="Rahn T."/>
            <person name="Kunzel S."/>
            <person name="Keller A."/>
            <person name="Neulinger S.C."/>
        </authorList>
    </citation>
    <scope>NUCLEOTIDE SEQUENCE [LARGE SCALE GENOMIC DNA]</scope>
    <source>
        <strain evidence="10 11">DSM 9895</strain>
    </source>
</reference>
<evidence type="ECO:0000256" key="6">
    <source>
        <dbReference type="ARBA" id="ARBA00022989"/>
    </source>
</evidence>
<sequence length="304" mass="31738">MPSYFQFVLTLMNGLTYGALLFVIASGFTLVFGLMRVLNLSHGAIYLLGGYVGYTASTTVSQLLARSVPALHQAAGGGFGWLLGVLAAAVAGGLVALVLQRLIRNVHGDLAQTLLTLGLAITIGDLCLWIWGGLPLTLDAPDAISQPVRIAGIPYPGYRLFVIGFAVLTGVGLYLLLFRSQLGRIIRAGVDNREMVAAVGINIDRLFLTVFILGGALTGVSGAIGGTYLAFQPGTDFDILTVALFVVVIGGLGSLLGSSVGALIVGLIDSFGRAYFSELAIFLLSGTVILVLAFRTQGLFGRAN</sequence>
<keyword evidence="2" id="KW-0813">Transport</keyword>
<feature type="transmembrane region" description="Helical" evidence="9">
    <location>
        <begin position="243"/>
        <end position="268"/>
    </location>
</feature>
<feature type="transmembrane region" description="Helical" evidence="9">
    <location>
        <begin position="45"/>
        <end position="65"/>
    </location>
</feature>
<dbReference type="EMBL" id="NRRL01000031">
    <property type="protein sequence ID" value="MBK1668820.1"/>
    <property type="molecule type" value="Genomic_DNA"/>
</dbReference>
<evidence type="ECO:0000256" key="2">
    <source>
        <dbReference type="ARBA" id="ARBA00022448"/>
    </source>
</evidence>
<feature type="transmembrane region" description="Helical" evidence="9">
    <location>
        <begin position="206"/>
        <end position="231"/>
    </location>
</feature>
<evidence type="ECO:0000256" key="7">
    <source>
        <dbReference type="ARBA" id="ARBA00023136"/>
    </source>
</evidence>
<evidence type="ECO:0000313" key="10">
    <source>
        <dbReference type="EMBL" id="MBK1668820.1"/>
    </source>
</evidence>
<dbReference type="Proteomes" id="UP001296873">
    <property type="component" value="Unassembled WGS sequence"/>
</dbReference>
<keyword evidence="6 9" id="KW-1133">Transmembrane helix</keyword>
<evidence type="ECO:0000256" key="4">
    <source>
        <dbReference type="ARBA" id="ARBA00022692"/>
    </source>
</evidence>
<evidence type="ECO:0000256" key="9">
    <source>
        <dbReference type="SAM" id="Phobius"/>
    </source>
</evidence>
<name>A0ABS1DEE9_9PROT</name>
<dbReference type="CDD" id="cd06582">
    <property type="entry name" value="TM_PBP1_LivH_like"/>
    <property type="match status" value="1"/>
</dbReference>
<comment type="similarity">
    <text evidence="8">Belongs to the binding-protein-dependent transport system permease family. LivHM subfamily.</text>
</comment>
<dbReference type="PANTHER" id="PTHR11795">
    <property type="entry name" value="BRANCHED-CHAIN AMINO ACID TRANSPORT SYSTEM PERMEASE PROTEIN LIVH"/>
    <property type="match status" value="1"/>
</dbReference>
<evidence type="ECO:0000256" key="5">
    <source>
        <dbReference type="ARBA" id="ARBA00022970"/>
    </source>
</evidence>
<protein>
    <recommendedName>
        <fullName evidence="12">Branched-chain amino acid ABC transporter permease</fullName>
    </recommendedName>
</protein>
<dbReference type="InterPro" id="IPR052157">
    <property type="entry name" value="BCAA_transport_permease"/>
</dbReference>
<organism evidence="10 11">
    <name type="scientific">Rhodovibrio sodomensis</name>
    <dbReference type="NCBI Taxonomy" id="1088"/>
    <lineage>
        <taxon>Bacteria</taxon>
        <taxon>Pseudomonadati</taxon>
        <taxon>Pseudomonadota</taxon>
        <taxon>Alphaproteobacteria</taxon>
        <taxon>Rhodospirillales</taxon>
        <taxon>Rhodovibrionaceae</taxon>
        <taxon>Rhodovibrio</taxon>
    </lineage>
</organism>
<keyword evidence="11" id="KW-1185">Reference proteome</keyword>
<feature type="transmembrane region" description="Helical" evidence="9">
    <location>
        <begin position="15"/>
        <end position="38"/>
    </location>
</feature>
<keyword evidence="4 9" id="KW-0812">Transmembrane</keyword>
<comment type="subcellular location">
    <subcellularLocation>
        <location evidence="1">Cell membrane</location>
        <topology evidence="1">Multi-pass membrane protein</topology>
    </subcellularLocation>
</comment>
<accession>A0ABS1DEE9</accession>
<comment type="caution">
    <text evidence="10">The sequence shown here is derived from an EMBL/GenBank/DDBJ whole genome shotgun (WGS) entry which is preliminary data.</text>
</comment>
<dbReference type="Pfam" id="PF02653">
    <property type="entry name" value="BPD_transp_2"/>
    <property type="match status" value="1"/>
</dbReference>
<dbReference type="RefSeq" id="WP_200341141.1">
    <property type="nucleotide sequence ID" value="NZ_NRRL01000031.1"/>
</dbReference>
<evidence type="ECO:0000256" key="3">
    <source>
        <dbReference type="ARBA" id="ARBA00022475"/>
    </source>
</evidence>